<protein>
    <submittedName>
        <fullName evidence="8">PLDc N-terminal domain-containing protein</fullName>
    </submittedName>
</protein>
<proteinExistence type="predicted"/>
<gene>
    <name evidence="8" type="ORF">ACFQDH_19130</name>
</gene>
<evidence type="ECO:0000259" key="7">
    <source>
        <dbReference type="Pfam" id="PF13396"/>
    </source>
</evidence>
<evidence type="ECO:0000256" key="2">
    <source>
        <dbReference type="ARBA" id="ARBA00022475"/>
    </source>
</evidence>
<comment type="subcellular location">
    <subcellularLocation>
        <location evidence="1">Cell membrane</location>
        <topology evidence="1">Multi-pass membrane protein</topology>
    </subcellularLocation>
</comment>
<comment type="caution">
    <text evidence="8">The sequence shown here is derived from an EMBL/GenBank/DDBJ whole genome shotgun (WGS) entry which is preliminary data.</text>
</comment>
<keyword evidence="4 6" id="KW-1133">Transmembrane helix</keyword>
<reference evidence="9" key="1">
    <citation type="journal article" date="2019" name="Int. J. Syst. Evol. Microbiol.">
        <title>The Global Catalogue of Microorganisms (GCM) 10K type strain sequencing project: providing services to taxonomists for standard genome sequencing and annotation.</title>
        <authorList>
            <consortium name="The Broad Institute Genomics Platform"/>
            <consortium name="The Broad Institute Genome Sequencing Center for Infectious Disease"/>
            <person name="Wu L."/>
            <person name="Ma J."/>
        </authorList>
    </citation>
    <scope>NUCLEOTIDE SEQUENCE [LARGE SCALE GENOMIC DNA]</scope>
    <source>
        <strain evidence="9">CCUG 58127</strain>
    </source>
</reference>
<keyword evidence="3 6" id="KW-0812">Transmembrane</keyword>
<dbReference type="RefSeq" id="WP_382403983.1">
    <property type="nucleotide sequence ID" value="NZ_JBHSWH010000001.1"/>
</dbReference>
<evidence type="ECO:0000313" key="8">
    <source>
        <dbReference type="EMBL" id="MFC6707311.1"/>
    </source>
</evidence>
<dbReference type="Pfam" id="PF13396">
    <property type="entry name" value="PLDc_N"/>
    <property type="match status" value="1"/>
</dbReference>
<feature type="domain" description="Cardiolipin synthase N-terminal" evidence="7">
    <location>
        <begin position="27"/>
        <end position="67"/>
    </location>
</feature>
<name>A0ABW2AKG1_9MICO</name>
<keyword evidence="9" id="KW-1185">Reference proteome</keyword>
<feature type="transmembrane region" description="Helical" evidence="6">
    <location>
        <begin position="47"/>
        <end position="67"/>
    </location>
</feature>
<evidence type="ECO:0000256" key="5">
    <source>
        <dbReference type="ARBA" id="ARBA00023136"/>
    </source>
</evidence>
<dbReference type="InterPro" id="IPR027379">
    <property type="entry name" value="CLS_N"/>
</dbReference>
<evidence type="ECO:0000256" key="1">
    <source>
        <dbReference type="ARBA" id="ARBA00004651"/>
    </source>
</evidence>
<dbReference type="Proteomes" id="UP001596298">
    <property type="component" value="Unassembled WGS sequence"/>
</dbReference>
<evidence type="ECO:0000256" key="3">
    <source>
        <dbReference type="ARBA" id="ARBA00022692"/>
    </source>
</evidence>
<organism evidence="8 9">
    <name type="scientific">Flexivirga alba</name>
    <dbReference type="NCBI Taxonomy" id="702742"/>
    <lineage>
        <taxon>Bacteria</taxon>
        <taxon>Bacillati</taxon>
        <taxon>Actinomycetota</taxon>
        <taxon>Actinomycetes</taxon>
        <taxon>Micrococcales</taxon>
        <taxon>Dermacoccaceae</taxon>
        <taxon>Flexivirga</taxon>
    </lineage>
</organism>
<feature type="transmembrane region" description="Helical" evidence="6">
    <location>
        <begin position="12"/>
        <end position="35"/>
    </location>
</feature>
<evidence type="ECO:0000256" key="6">
    <source>
        <dbReference type="SAM" id="Phobius"/>
    </source>
</evidence>
<dbReference type="EMBL" id="JBHSWH010000001">
    <property type="protein sequence ID" value="MFC6707311.1"/>
    <property type="molecule type" value="Genomic_DNA"/>
</dbReference>
<evidence type="ECO:0000256" key="4">
    <source>
        <dbReference type="ARBA" id="ARBA00022989"/>
    </source>
</evidence>
<keyword evidence="2" id="KW-1003">Cell membrane</keyword>
<accession>A0ABW2AKG1</accession>
<sequence>MTPAVGSAVFEVSLAMALPVIILGALLIAYCLVDIVRTDRKLLLRKWQWALAVLILVPIGAFAYLAFEKLGIVQAPSTAPEELTTEKSSGTLFMRDR</sequence>
<keyword evidence="5 6" id="KW-0472">Membrane</keyword>
<evidence type="ECO:0000313" key="9">
    <source>
        <dbReference type="Proteomes" id="UP001596298"/>
    </source>
</evidence>